<feature type="transmembrane region" description="Helical" evidence="8">
    <location>
        <begin position="55"/>
        <end position="75"/>
    </location>
</feature>
<dbReference type="RefSeq" id="WP_035964854.1">
    <property type="nucleotide sequence ID" value="NZ_JAQDQP010000011.1"/>
</dbReference>
<comment type="subcellular location">
    <subcellularLocation>
        <location evidence="1">Cell membrane</location>
        <topology evidence="1">Multi-pass membrane protein</topology>
    </subcellularLocation>
</comment>
<dbReference type="InterPro" id="IPR036259">
    <property type="entry name" value="MFS_trans_sf"/>
</dbReference>
<accession>A0A0B0DEW7</accession>
<evidence type="ECO:0000313" key="10">
    <source>
        <dbReference type="EMBL" id="KHE73799.1"/>
    </source>
</evidence>
<feature type="transmembrane region" description="Helical" evidence="8">
    <location>
        <begin position="228"/>
        <end position="248"/>
    </location>
</feature>
<keyword evidence="6 8" id="KW-1133">Transmembrane helix</keyword>
<dbReference type="EMBL" id="JROM01000045">
    <property type="protein sequence ID" value="KHE73799.1"/>
    <property type="molecule type" value="Genomic_DNA"/>
</dbReference>
<sequence>MGSSRRVWEGYDKGSSGYRRILVALLCAGVATFAQLYSVQGVLPIMAQDLDIDAAQAALAVSTATLGLAVGVIPWSLVSDRWGRRCAMVAAISCAAVLGVLINVMPTFESLVGLRFLEGVALGGIPAVAMAYLAEEVNPRYGAVAAGTYISGTSLGGLSGRIVAAPLADFFGWRVGTSVVALIAAAAAVTFILLIPRQRGFTPQPVRLTGEQGMIAHLWVNLKDVRLVTLYLQGFLLMGGFVAVYNYIGFHLGDEPFNVPQSVVSLLFLAYLSGTWSSARAGSLADRFGRRPVLIAAALIMLGGLLLTVVPWLPVIVAGLLVFTAGFFAAHSVANGWVPAMATEGRAQASSLYTLFYYGGSSVLGYAAGIAFTSAGWGGAALCIGALIVIAIVLAAIFLPRRPVAPSGN</sequence>
<dbReference type="InterPro" id="IPR011701">
    <property type="entry name" value="MFS"/>
</dbReference>
<feature type="transmembrane region" description="Helical" evidence="8">
    <location>
        <begin position="141"/>
        <end position="164"/>
    </location>
</feature>
<keyword evidence="3" id="KW-0813">Transport</keyword>
<keyword evidence="5 8" id="KW-0812">Transmembrane</keyword>
<feature type="domain" description="Major facilitator superfamily (MFS) profile" evidence="9">
    <location>
        <begin position="21"/>
        <end position="403"/>
    </location>
</feature>
<dbReference type="GO" id="GO:0022857">
    <property type="term" value="F:transmembrane transporter activity"/>
    <property type="evidence" value="ECO:0007669"/>
    <property type="project" value="InterPro"/>
</dbReference>
<feature type="transmembrane region" description="Helical" evidence="8">
    <location>
        <begin position="377"/>
        <end position="399"/>
    </location>
</feature>
<feature type="transmembrane region" description="Helical" evidence="8">
    <location>
        <begin position="260"/>
        <end position="279"/>
    </location>
</feature>
<feature type="transmembrane region" description="Helical" evidence="8">
    <location>
        <begin position="21"/>
        <end position="43"/>
    </location>
</feature>
<dbReference type="PANTHER" id="PTHR43271">
    <property type="entry name" value="BLL2771 PROTEIN"/>
    <property type="match status" value="1"/>
</dbReference>
<comment type="similarity">
    <text evidence="2">Belongs to the major facilitator superfamily.</text>
</comment>
<feature type="transmembrane region" description="Helical" evidence="8">
    <location>
        <begin position="87"/>
        <end position="108"/>
    </location>
</feature>
<evidence type="ECO:0000313" key="11">
    <source>
        <dbReference type="Proteomes" id="UP000030664"/>
    </source>
</evidence>
<evidence type="ECO:0000256" key="3">
    <source>
        <dbReference type="ARBA" id="ARBA00022448"/>
    </source>
</evidence>
<dbReference type="InterPro" id="IPR020846">
    <property type="entry name" value="MFS_dom"/>
</dbReference>
<comment type="caution">
    <text evidence="10">The sequence shown here is derived from an EMBL/GenBank/DDBJ whole genome shotgun (WGS) entry which is preliminary data.</text>
</comment>
<dbReference type="AlphaFoldDB" id="A0A0B0DEW7"/>
<dbReference type="Pfam" id="PF07690">
    <property type="entry name" value="MFS_1"/>
    <property type="match status" value="1"/>
</dbReference>
<dbReference type="PANTHER" id="PTHR43271:SF1">
    <property type="entry name" value="INNER MEMBRANE TRANSPORT PROTEIN YNFM"/>
    <property type="match status" value="1"/>
</dbReference>
<dbReference type="PROSITE" id="PS50850">
    <property type="entry name" value="MFS"/>
    <property type="match status" value="1"/>
</dbReference>
<dbReference type="CDD" id="cd17324">
    <property type="entry name" value="MFS_NepI_like"/>
    <property type="match status" value="1"/>
</dbReference>
<organism evidence="10 11">
    <name type="scientific">Kocuria marina</name>
    <dbReference type="NCBI Taxonomy" id="223184"/>
    <lineage>
        <taxon>Bacteria</taxon>
        <taxon>Bacillati</taxon>
        <taxon>Actinomycetota</taxon>
        <taxon>Actinomycetes</taxon>
        <taxon>Micrococcales</taxon>
        <taxon>Micrococcaceae</taxon>
        <taxon>Kocuria</taxon>
    </lineage>
</organism>
<dbReference type="STRING" id="223184.AS25_10175"/>
<feature type="transmembrane region" description="Helical" evidence="8">
    <location>
        <begin position="350"/>
        <end position="371"/>
    </location>
</feature>
<reference evidence="10 11" key="1">
    <citation type="submission" date="2014-09" db="EMBL/GenBank/DDBJ databases">
        <title>High-quality draft genome sequence of Kocuria marina SO9-6, an actinobacterium isolated from a copper mine.</title>
        <authorList>
            <person name="Castro D.B."/>
            <person name="Pereira L.B."/>
            <person name="Silva M.V."/>
            <person name="Silva B.P."/>
            <person name="Zanardi B.R."/>
            <person name="Carlos C."/>
            <person name="Belgini D.R."/>
            <person name="Limache E.G."/>
            <person name="Lacerda G.V."/>
            <person name="Nery M.B."/>
            <person name="Gomes M.B."/>
            <person name="Souza S."/>
            <person name="Silva T.M."/>
            <person name="Rodrigues V.D."/>
            <person name="Paulino L.C."/>
            <person name="Vicentini R."/>
            <person name="Ferraz L.F."/>
            <person name="Ottoboni L.M."/>
        </authorList>
    </citation>
    <scope>NUCLEOTIDE SEQUENCE [LARGE SCALE GENOMIC DNA]</scope>
    <source>
        <strain evidence="10 11">SO9-6</strain>
    </source>
</reference>
<dbReference type="Proteomes" id="UP000030664">
    <property type="component" value="Unassembled WGS sequence"/>
</dbReference>
<evidence type="ECO:0000256" key="1">
    <source>
        <dbReference type="ARBA" id="ARBA00004651"/>
    </source>
</evidence>
<feature type="transmembrane region" description="Helical" evidence="8">
    <location>
        <begin position="291"/>
        <end position="310"/>
    </location>
</feature>
<gene>
    <name evidence="10" type="ORF">AS25_10175</name>
</gene>
<evidence type="ECO:0000256" key="2">
    <source>
        <dbReference type="ARBA" id="ARBA00008335"/>
    </source>
</evidence>
<evidence type="ECO:0000256" key="5">
    <source>
        <dbReference type="ARBA" id="ARBA00022692"/>
    </source>
</evidence>
<evidence type="ECO:0000256" key="7">
    <source>
        <dbReference type="ARBA" id="ARBA00023136"/>
    </source>
</evidence>
<dbReference type="Gene3D" id="1.20.1250.20">
    <property type="entry name" value="MFS general substrate transporter like domains"/>
    <property type="match status" value="2"/>
</dbReference>
<keyword evidence="7 8" id="KW-0472">Membrane</keyword>
<dbReference type="GO" id="GO:0005886">
    <property type="term" value="C:plasma membrane"/>
    <property type="evidence" value="ECO:0007669"/>
    <property type="project" value="UniProtKB-SubCell"/>
</dbReference>
<evidence type="ECO:0000256" key="8">
    <source>
        <dbReference type="SAM" id="Phobius"/>
    </source>
</evidence>
<evidence type="ECO:0000259" key="9">
    <source>
        <dbReference type="PROSITE" id="PS50850"/>
    </source>
</evidence>
<evidence type="ECO:0000256" key="4">
    <source>
        <dbReference type="ARBA" id="ARBA00022475"/>
    </source>
</evidence>
<dbReference type="eggNOG" id="COG2814">
    <property type="taxonomic scope" value="Bacteria"/>
</dbReference>
<feature type="transmembrane region" description="Helical" evidence="8">
    <location>
        <begin position="114"/>
        <end position="134"/>
    </location>
</feature>
<evidence type="ECO:0000256" key="6">
    <source>
        <dbReference type="ARBA" id="ARBA00022989"/>
    </source>
</evidence>
<proteinExistence type="inferred from homology"/>
<dbReference type="SUPFAM" id="SSF103473">
    <property type="entry name" value="MFS general substrate transporter"/>
    <property type="match status" value="1"/>
</dbReference>
<feature type="transmembrane region" description="Helical" evidence="8">
    <location>
        <begin position="316"/>
        <end position="338"/>
    </location>
</feature>
<feature type="transmembrane region" description="Helical" evidence="8">
    <location>
        <begin position="170"/>
        <end position="195"/>
    </location>
</feature>
<protein>
    <submittedName>
        <fullName evidence="10">Major facilitator transporter</fullName>
    </submittedName>
</protein>
<keyword evidence="4" id="KW-1003">Cell membrane</keyword>
<name>A0A0B0DEW7_9MICC</name>